<sequence>MAIDKEPLDHARTVIAAWAEGYNQSRPHSAFGYETPAAFAVELHKQ</sequence>
<dbReference type="GO" id="GO:0015074">
    <property type="term" value="P:DNA integration"/>
    <property type="evidence" value="ECO:0007669"/>
    <property type="project" value="InterPro"/>
</dbReference>
<accession>A0A7W9ET69</accession>
<dbReference type="Pfam" id="PF13683">
    <property type="entry name" value="rve_3"/>
    <property type="match status" value="1"/>
</dbReference>
<dbReference type="Proteomes" id="UP000537161">
    <property type="component" value="Unassembled WGS sequence"/>
</dbReference>
<evidence type="ECO:0000313" key="2">
    <source>
        <dbReference type="EMBL" id="MBB5707671.1"/>
    </source>
</evidence>
<keyword evidence="3" id="KW-1185">Reference proteome</keyword>
<comment type="caution">
    <text evidence="2">The sequence shown here is derived from an EMBL/GenBank/DDBJ whole genome shotgun (WGS) entry which is preliminary data.</text>
</comment>
<dbReference type="InterPro" id="IPR001584">
    <property type="entry name" value="Integrase_cat-core"/>
</dbReference>
<name>A0A7W9ET69_9SPHN</name>
<dbReference type="EMBL" id="JACIJH010000011">
    <property type="protein sequence ID" value="MBB5707671.1"/>
    <property type="molecule type" value="Genomic_DNA"/>
</dbReference>
<organism evidence="2 3">
    <name type="scientific">Sphingopyxis panaciterrulae</name>
    <dbReference type="NCBI Taxonomy" id="462372"/>
    <lineage>
        <taxon>Bacteria</taxon>
        <taxon>Pseudomonadati</taxon>
        <taxon>Pseudomonadota</taxon>
        <taxon>Alphaproteobacteria</taxon>
        <taxon>Sphingomonadales</taxon>
        <taxon>Sphingomonadaceae</taxon>
        <taxon>Sphingopyxis</taxon>
    </lineage>
</organism>
<protein>
    <submittedName>
        <fullName evidence="2">Transposase InsO family protein</fullName>
    </submittedName>
</protein>
<feature type="domain" description="Integrase catalytic" evidence="1">
    <location>
        <begin position="6"/>
        <end position="36"/>
    </location>
</feature>
<dbReference type="AlphaFoldDB" id="A0A7W9ET69"/>
<proteinExistence type="predicted"/>
<evidence type="ECO:0000313" key="3">
    <source>
        <dbReference type="Proteomes" id="UP000537161"/>
    </source>
</evidence>
<reference evidence="2 3" key="1">
    <citation type="submission" date="2020-08" db="EMBL/GenBank/DDBJ databases">
        <title>Genomic Encyclopedia of Type Strains, Phase IV (KMG-IV): sequencing the most valuable type-strain genomes for metagenomic binning, comparative biology and taxonomic classification.</title>
        <authorList>
            <person name="Goeker M."/>
        </authorList>
    </citation>
    <scope>NUCLEOTIDE SEQUENCE [LARGE SCALE GENOMIC DNA]</scope>
    <source>
        <strain evidence="2 3">DSM 27163</strain>
    </source>
</reference>
<evidence type="ECO:0000259" key="1">
    <source>
        <dbReference type="Pfam" id="PF13683"/>
    </source>
</evidence>
<gene>
    <name evidence="2" type="ORF">FHR21_003038</name>
</gene>